<dbReference type="SUPFAM" id="SSF158235">
    <property type="entry name" value="SOCS box-like"/>
    <property type="match status" value="1"/>
</dbReference>
<organism evidence="3 4">
    <name type="scientific">Potamilus streckersoni</name>
    <dbReference type="NCBI Taxonomy" id="2493646"/>
    <lineage>
        <taxon>Eukaryota</taxon>
        <taxon>Metazoa</taxon>
        <taxon>Spiralia</taxon>
        <taxon>Lophotrochozoa</taxon>
        <taxon>Mollusca</taxon>
        <taxon>Bivalvia</taxon>
        <taxon>Autobranchia</taxon>
        <taxon>Heteroconchia</taxon>
        <taxon>Palaeoheterodonta</taxon>
        <taxon>Unionida</taxon>
        <taxon>Unionoidea</taxon>
        <taxon>Unionidae</taxon>
        <taxon>Ambleminae</taxon>
        <taxon>Lampsilini</taxon>
        <taxon>Potamilus</taxon>
    </lineage>
</organism>
<dbReference type="SMART" id="SM00969">
    <property type="entry name" value="SOCS_box"/>
    <property type="match status" value="1"/>
</dbReference>
<accession>A0AAE0T2G0</accession>
<dbReference type="SMART" id="SM00248">
    <property type="entry name" value="ANK"/>
    <property type="match status" value="9"/>
</dbReference>
<dbReference type="InterPro" id="IPR001496">
    <property type="entry name" value="SOCS_box"/>
</dbReference>
<dbReference type="PROSITE" id="PS50225">
    <property type="entry name" value="SOCS"/>
    <property type="match status" value="1"/>
</dbReference>
<comment type="caution">
    <text evidence="3">The sequence shown here is derived from an EMBL/GenBank/DDBJ whole genome shotgun (WGS) entry which is preliminary data.</text>
</comment>
<name>A0AAE0T2G0_9BIVA</name>
<dbReference type="Pfam" id="PF12796">
    <property type="entry name" value="Ank_2"/>
    <property type="match status" value="3"/>
</dbReference>
<reference evidence="3" key="1">
    <citation type="journal article" date="2021" name="Genome Biol. Evol.">
        <title>A High-Quality Reference Genome for a Parasitic Bivalve with Doubly Uniparental Inheritance (Bivalvia: Unionida).</title>
        <authorList>
            <person name="Smith C.H."/>
        </authorList>
    </citation>
    <scope>NUCLEOTIDE SEQUENCE</scope>
    <source>
        <strain evidence="3">CHS0354</strain>
    </source>
</reference>
<feature type="repeat" description="ANK" evidence="1">
    <location>
        <begin position="216"/>
        <end position="248"/>
    </location>
</feature>
<dbReference type="InterPro" id="IPR052391">
    <property type="entry name" value="E3_Ligase-Neurotoxin"/>
</dbReference>
<keyword evidence="4" id="KW-1185">Reference proteome</keyword>
<proteinExistence type="predicted"/>
<evidence type="ECO:0000256" key="1">
    <source>
        <dbReference type="PROSITE-ProRule" id="PRU00023"/>
    </source>
</evidence>
<dbReference type="InterPro" id="IPR036770">
    <property type="entry name" value="Ankyrin_rpt-contain_sf"/>
</dbReference>
<gene>
    <name evidence="3" type="ORF">CHS0354_029169</name>
</gene>
<dbReference type="Pfam" id="PF07525">
    <property type="entry name" value="SOCS_box"/>
    <property type="match status" value="1"/>
</dbReference>
<evidence type="ECO:0000313" key="4">
    <source>
        <dbReference type="Proteomes" id="UP001195483"/>
    </source>
</evidence>
<keyword evidence="1" id="KW-0040">ANK repeat</keyword>
<evidence type="ECO:0000259" key="2">
    <source>
        <dbReference type="PROSITE" id="PS50225"/>
    </source>
</evidence>
<dbReference type="PANTHER" id="PTHR24133:SF40">
    <property type="entry name" value="ANKYRIN REPEAT DOMAIN 44"/>
    <property type="match status" value="1"/>
</dbReference>
<dbReference type="Gene3D" id="1.25.40.20">
    <property type="entry name" value="Ankyrin repeat-containing domain"/>
    <property type="match status" value="2"/>
</dbReference>
<dbReference type="PROSITE" id="PS50297">
    <property type="entry name" value="ANK_REP_REGION"/>
    <property type="match status" value="4"/>
</dbReference>
<dbReference type="AlphaFoldDB" id="A0AAE0T2G0"/>
<dbReference type="InterPro" id="IPR002110">
    <property type="entry name" value="Ankyrin_rpt"/>
</dbReference>
<dbReference type="PANTHER" id="PTHR24133">
    <property type="entry name" value="ANKYRIN DOMAIN-CONTAINING"/>
    <property type="match status" value="1"/>
</dbReference>
<reference evidence="3" key="2">
    <citation type="journal article" date="2021" name="Genome Biol. Evol.">
        <title>Developing a high-quality reference genome for a parasitic bivalve with doubly uniparental inheritance (Bivalvia: Unionida).</title>
        <authorList>
            <person name="Smith C.H."/>
        </authorList>
    </citation>
    <scope>NUCLEOTIDE SEQUENCE</scope>
    <source>
        <strain evidence="3">CHS0354</strain>
        <tissue evidence="3">Mantle</tissue>
    </source>
</reference>
<evidence type="ECO:0000313" key="3">
    <source>
        <dbReference type="EMBL" id="KAK3602164.1"/>
    </source>
</evidence>
<dbReference type="PROSITE" id="PS50088">
    <property type="entry name" value="ANK_REPEAT"/>
    <property type="match status" value="4"/>
</dbReference>
<feature type="domain" description="SOCS box" evidence="2">
    <location>
        <begin position="412"/>
        <end position="457"/>
    </location>
</feature>
<dbReference type="Proteomes" id="UP001195483">
    <property type="component" value="Unassembled WGS sequence"/>
</dbReference>
<feature type="repeat" description="ANK" evidence="1">
    <location>
        <begin position="150"/>
        <end position="182"/>
    </location>
</feature>
<feature type="repeat" description="ANK" evidence="1">
    <location>
        <begin position="249"/>
        <end position="281"/>
    </location>
</feature>
<dbReference type="EMBL" id="JAEAOA010001749">
    <property type="protein sequence ID" value="KAK3602164.1"/>
    <property type="molecule type" value="Genomic_DNA"/>
</dbReference>
<dbReference type="SUPFAM" id="SSF48403">
    <property type="entry name" value="Ankyrin repeat"/>
    <property type="match status" value="1"/>
</dbReference>
<dbReference type="GO" id="GO:0035556">
    <property type="term" value="P:intracellular signal transduction"/>
    <property type="evidence" value="ECO:0007669"/>
    <property type="project" value="InterPro"/>
</dbReference>
<protein>
    <recommendedName>
        <fullName evidence="2">SOCS box domain-containing protein</fullName>
    </recommendedName>
</protein>
<reference evidence="3" key="3">
    <citation type="submission" date="2023-05" db="EMBL/GenBank/DDBJ databases">
        <authorList>
            <person name="Smith C.H."/>
        </authorList>
    </citation>
    <scope>NUCLEOTIDE SEQUENCE</scope>
    <source>
        <strain evidence="3">CHS0354</strain>
        <tissue evidence="3">Mantle</tissue>
    </source>
</reference>
<sequence>MYEPTSGTESVNKTISEEEKKIHDFFCTIKQRYNGDLYQNMKEIFTFRSEYDQSDGVTLNIQHSPVFANDSSLNANLSDSGGNCSGSLIRAVLLGDIHALEQLFTSGVDICQSHPIVGSVLHLAAIMGDHDLAYLALDHNISVNQSETGSRCTPLSLAVQYGHHNIMSLLVGKGADVNKKNKDGLSSLHIAVLKNNIEAVHYLLRAGAKVNAPDDRGNLPLYYAARQGHKKILDILVEYGGDVNYPNKFEEHPLHAAIRSGKLEVIQALVSAGCDVEKLSHNGTVSLIHLLVAKDKENDWRKFRPILQVLVLAGSNINAFSYSTLETPLYRAISLNKYDCIEALLIFGADPNKSCPFGITALQNAFRNQDPRVLELLLHCGIDWKREKWLDNLVISGNKNFQECVHLIRTWRNSPSSLQNICRIFIRRRLGSNLFAKLQNVDLPFQLQKLLKLLDISIYPLPLNLNNTSTILPNEKFLQERFVEIPFESDHQSSDINACGKSMREFPM</sequence>
<feature type="repeat" description="ANK" evidence="1">
    <location>
        <begin position="183"/>
        <end position="215"/>
    </location>
</feature>
<dbReference type="InterPro" id="IPR036036">
    <property type="entry name" value="SOCS_box-like_dom_sf"/>
</dbReference>